<dbReference type="NCBIfam" id="TIGR03807">
    <property type="entry name" value="RR_fam_repeat"/>
    <property type="match status" value="1"/>
</dbReference>
<reference evidence="1 2" key="1">
    <citation type="submission" date="2018-11" db="EMBL/GenBank/DDBJ databases">
        <title>Genome sequencing of Paenibacillus sp. KCOM 3021 (= ChDC PVNT-B20).</title>
        <authorList>
            <person name="Kook J.-K."/>
            <person name="Park S.-N."/>
            <person name="Lim Y.K."/>
        </authorList>
    </citation>
    <scope>NUCLEOTIDE SEQUENCE [LARGE SCALE GENOMIC DNA]</scope>
    <source>
        <strain evidence="1 2">KCOM 3021</strain>
    </source>
</reference>
<proteinExistence type="predicted"/>
<dbReference type="InterPro" id="IPR022444">
    <property type="entry name" value="Cofactor-bd_rpt"/>
</dbReference>
<organism evidence="1 2">
    <name type="scientific">Paenibacillus oralis</name>
    <dbReference type="NCBI Taxonomy" id="2490856"/>
    <lineage>
        <taxon>Bacteria</taxon>
        <taxon>Bacillati</taxon>
        <taxon>Bacillota</taxon>
        <taxon>Bacilli</taxon>
        <taxon>Bacillales</taxon>
        <taxon>Paenibacillaceae</taxon>
        <taxon>Paenibacillus</taxon>
    </lineage>
</organism>
<dbReference type="Proteomes" id="UP000267017">
    <property type="component" value="Unassembled WGS sequence"/>
</dbReference>
<name>A0A3P3UDN9_9BACL</name>
<evidence type="ECO:0000313" key="2">
    <source>
        <dbReference type="Proteomes" id="UP000267017"/>
    </source>
</evidence>
<evidence type="ECO:0000313" key="1">
    <source>
        <dbReference type="EMBL" id="RRJ67726.1"/>
    </source>
</evidence>
<gene>
    <name evidence="1" type="ORF">EHV15_23230</name>
</gene>
<keyword evidence="2" id="KW-1185">Reference proteome</keyword>
<accession>A0A3P3UDN9</accession>
<dbReference type="EMBL" id="RRCN01000001">
    <property type="protein sequence ID" value="RRJ67726.1"/>
    <property type="molecule type" value="Genomic_DNA"/>
</dbReference>
<comment type="caution">
    <text evidence="1">The sequence shown here is derived from an EMBL/GenBank/DDBJ whole genome shotgun (WGS) entry which is preliminary data.</text>
</comment>
<dbReference type="AlphaFoldDB" id="A0A3P3UDN9"/>
<sequence>MSTKFASPGITNGWGRYSCSLLGCSAATP</sequence>
<protein>
    <submittedName>
        <fullName evidence="1">Uncharacterized protein</fullName>
    </submittedName>
</protein>